<name>A0ABQ7JB09_9APIC</name>
<dbReference type="InterPro" id="IPR035979">
    <property type="entry name" value="RBD_domain_sf"/>
</dbReference>
<evidence type="ECO:0000313" key="10">
    <source>
        <dbReference type="Proteomes" id="UP000823046"/>
    </source>
</evidence>
<dbReference type="InterPro" id="IPR000504">
    <property type="entry name" value="RRM_dom"/>
</dbReference>
<dbReference type="PRINTS" id="PR01738">
    <property type="entry name" value="RNABINDINGM8"/>
</dbReference>
<dbReference type="SUPFAM" id="SSF54928">
    <property type="entry name" value="RNA-binding domain, RBD"/>
    <property type="match status" value="1"/>
</dbReference>
<dbReference type="CDD" id="cd12324">
    <property type="entry name" value="RRM_RBM8"/>
    <property type="match status" value="1"/>
</dbReference>
<evidence type="ECO:0000256" key="6">
    <source>
        <dbReference type="PROSITE-ProRule" id="PRU00176"/>
    </source>
</evidence>
<evidence type="ECO:0000313" key="9">
    <source>
        <dbReference type="EMBL" id="KAF8821192.1"/>
    </source>
</evidence>
<keyword evidence="5" id="KW-0539">Nucleus</keyword>
<comment type="subcellular location">
    <subcellularLocation>
        <location evidence="2">Cytoplasm</location>
    </subcellularLocation>
    <subcellularLocation>
        <location evidence="1">Nucleus</location>
    </subcellularLocation>
</comment>
<dbReference type="SMART" id="SM00360">
    <property type="entry name" value="RRM"/>
    <property type="match status" value="1"/>
</dbReference>
<dbReference type="PROSITE" id="PS50102">
    <property type="entry name" value="RRM"/>
    <property type="match status" value="1"/>
</dbReference>
<dbReference type="InterPro" id="IPR012677">
    <property type="entry name" value="Nucleotide-bd_a/b_plait_sf"/>
</dbReference>
<dbReference type="Pfam" id="PF00076">
    <property type="entry name" value="RRM_1"/>
    <property type="match status" value="1"/>
</dbReference>
<feature type="region of interest" description="Disordered" evidence="7">
    <location>
        <begin position="1"/>
        <end position="64"/>
    </location>
</feature>
<evidence type="ECO:0000256" key="4">
    <source>
        <dbReference type="ARBA" id="ARBA00022884"/>
    </source>
</evidence>
<feature type="domain" description="RRM" evidence="8">
    <location>
        <begin position="80"/>
        <end position="158"/>
    </location>
</feature>
<dbReference type="Proteomes" id="UP000823046">
    <property type="component" value="Unassembled WGS sequence"/>
</dbReference>
<gene>
    <name evidence="9" type="ORF">IE077_002357</name>
</gene>
<organism evidence="9 10">
    <name type="scientific">Cardiosporidium cionae</name>
    <dbReference type="NCBI Taxonomy" id="476202"/>
    <lineage>
        <taxon>Eukaryota</taxon>
        <taxon>Sar</taxon>
        <taxon>Alveolata</taxon>
        <taxon>Apicomplexa</taxon>
        <taxon>Aconoidasida</taxon>
        <taxon>Nephromycida</taxon>
        <taxon>Cardiosporidium</taxon>
    </lineage>
</organism>
<reference evidence="9 10" key="1">
    <citation type="journal article" date="2020" name="bioRxiv">
        <title>Metabolic contributions of an alphaproteobacterial endosymbiont in the apicomplexan Cardiosporidium cionae.</title>
        <authorList>
            <person name="Hunter E.S."/>
            <person name="Paight C.J."/>
            <person name="Lane C.E."/>
        </authorList>
    </citation>
    <scope>NUCLEOTIDE SEQUENCE [LARGE SCALE GENOMIC DNA]</scope>
    <source>
        <strain evidence="9">ESH_2018</strain>
    </source>
</reference>
<evidence type="ECO:0000256" key="7">
    <source>
        <dbReference type="SAM" id="MobiDB-lite"/>
    </source>
</evidence>
<feature type="compositionally biased region" description="Polar residues" evidence="7">
    <location>
        <begin position="1"/>
        <end position="11"/>
    </location>
</feature>
<keyword evidence="4 6" id="KW-0694">RNA-binding</keyword>
<sequence length="171" mass="19393">MLQTEKVTMSSVDEPMMMDGEERGISKRGTRGSTRNMKVRGSIDREVDDRYDGENGTFQPLRNADADESGIGVQKSIEGWIIIVTGVHEEASEEDVHSCFEQYGNIKSLHLNMDKRSGYLKGYAFLEFGTFEEARAAIEGKNGDELLERKIRVDWVFQRGPSSDSTRRVYQ</sequence>
<dbReference type="EMBL" id="JADAQX010000218">
    <property type="protein sequence ID" value="KAF8821192.1"/>
    <property type="molecule type" value="Genomic_DNA"/>
</dbReference>
<evidence type="ECO:0000259" key="8">
    <source>
        <dbReference type="PROSITE" id="PS50102"/>
    </source>
</evidence>
<dbReference type="Gene3D" id="3.30.70.330">
    <property type="match status" value="1"/>
</dbReference>
<evidence type="ECO:0000256" key="5">
    <source>
        <dbReference type="ARBA" id="ARBA00023242"/>
    </source>
</evidence>
<dbReference type="PANTHER" id="PTHR45894">
    <property type="entry name" value="RNA-BINDING PROTEIN 8A"/>
    <property type="match status" value="1"/>
</dbReference>
<keyword evidence="10" id="KW-1185">Reference proteome</keyword>
<evidence type="ECO:0000256" key="2">
    <source>
        <dbReference type="ARBA" id="ARBA00004496"/>
    </source>
</evidence>
<evidence type="ECO:0000256" key="1">
    <source>
        <dbReference type="ARBA" id="ARBA00004123"/>
    </source>
</evidence>
<keyword evidence="3" id="KW-0963">Cytoplasm</keyword>
<feature type="compositionally biased region" description="Basic and acidic residues" evidence="7">
    <location>
        <begin position="41"/>
        <end position="53"/>
    </location>
</feature>
<comment type="caution">
    <text evidence="9">The sequence shown here is derived from an EMBL/GenBank/DDBJ whole genome shotgun (WGS) entry which is preliminary data.</text>
</comment>
<dbReference type="InterPro" id="IPR033744">
    <property type="entry name" value="RRM_RBM8"/>
</dbReference>
<accession>A0ABQ7JB09</accession>
<dbReference type="InterPro" id="IPR008111">
    <property type="entry name" value="RNA-bd_8"/>
</dbReference>
<evidence type="ECO:0000256" key="3">
    <source>
        <dbReference type="ARBA" id="ARBA00022490"/>
    </source>
</evidence>
<protein>
    <submittedName>
        <fullName evidence="9">Rna-binding protein 8A family protein</fullName>
    </submittedName>
</protein>
<proteinExistence type="predicted"/>